<name>A0A8S1QCT9_9CILI</name>
<proteinExistence type="predicted"/>
<gene>
    <name evidence="1" type="ORF">PSON_ATCC_30995.1.T1030158</name>
</gene>
<dbReference type="AlphaFoldDB" id="A0A8S1QCT9"/>
<keyword evidence="2" id="KW-1185">Reference proteome</keyword>
<accession>A0A8S1QCT9</accession>
<evidence type="ECO:0000313" key="2">
    <source>
        <dbReference type="Proteomes" id="UP000692954"/>
    </source>
</evidence>
<dbReference type="EMBL" id="CAJJDN010000103">
    <property type="protein sequence ID" value="CAD8113512.1"/>
    <property type="molecule type" value="Genomic_DNA"/>
</dbReference>
<reference evidence="1" key="1">
    <citation type="submission" date="2021-01" db="EMBL/GenBank/DDBJ databases">
        <authorList>
            <consortium name="Genoscope - CEA"/>
            <person name="William W."/>
        </authorList>
    </citation>
    <scope>NUCLEOTIDE SEQUENCE</scope>
</reference>
<dbReference type="Proteomes" id="UP000692954">
    <property type="component" value="Unassembled WGS sequence"/>
</dbReference>
<protein>
    <submittedName>
        <fullName evidence="1">Uncharacterized protein</fullName>
    </submittedName>
</protein>
<dbReference type="OrthoDB" id="283738at2759"/>
<comment type="caution">
    <text evidence="1">The sequence shown here is derived from an EMBL/GenBank/DDBJ whole genome shotgun (WGS) entry which is preliminary data.</text>
</comment>
<evidence type="ECO:0000313" key="1">
    <source>
        <dbReference type="EMBL" id="CAD8113512.1"/>
    </source>
</evidence>
<organism evidence="1 2">
    <name type="scientific">Paramecium sonneborni</name>
    <dbReference type="NCBI Taxonomy" id="65129"/>
    <lineage>
        <taxon>Eukaryota</taxon>
        <taxon>Sar</taxon>
        <taxon>Alveolata</taxon>
        <taxon>Ciliophora</taxon>
        <taxon>Intramacronucleata</taxon>
        <taxon>Oligohymenophorea</taxon>
        <taxon>Peniculida</taxon>
        <taxon>Parameciidae</taxon>
        <taxon>Paramecium</taxon>
    </lineage>
</organism>
<sequence length="102" mass="12057">MLFNIVSNGFEKLYEKDNPTYDEVIRFIRDQMNIVNPLLTYIDDDGKSYYVNCTNDINEIKKKLSIIKKVNLYITLQSWTCAFCTYEENTEDKCEVCGQMKK</sequence>